<evidence type="ECO:0000313" key="2">
    <source>
        <dbReference type="Proteomes" id="UP001630127"/>
    </source>
</evidence>
<evidence type="ECO:0008006" key="3">
    <source>
        <dbReference type="Google" id="ProtNLM"/>
    </source>
</evidence>
<dbReference type="AlphaFoldDB" id="A0ABD2ZZG6"/>
<sequence>MIKNQLTHGPLPSINRNWILNEKIILSEILSPFLSTFPRQLLQPHTRFLTKNFHSGRQQTSKVVFDQILRTKLLPVIWNPRKSSLLKSSGTHPTVLNASNPTLEGTSTGLKDPFAYELPKDFNKYRVIRYSTASQKSLEERARCNQI</sequence>
<dbReference type="EMBL" id="JBJUIK010000006">
    <property type="protein sequence ID" value="KAL3524870.1"/>
    <property type="molecule type" value="Genomic_DNA"/>
</dbReference>
<comment type="caution">
    <text evidence="1">The sequence shown here is derived from an EMBL/GenBank/DDBJ whole genome shotgun (WGS) entry which is preliminary data.</text>
</comment>
<reference evidence="1 2" key="1">
    <citation type="submission" date="2024-11" db="EMBL/GenBank/DDBJ databases">
        <title>A near-complete genome assembly of Cinchona calisaya.</title>
        <authorList>
            <person name="Lian D.C."/>
            <person name="Zhao X.W."/>
            <person name="Wei L."/>
        </authorList>
    </citation>
    <scope>NUCLEOTIDE SEQUENCE [LARGE SCALE GENOMIC DNA]</scope>
    <source>
        <tissue evidence="1">Nenye</tissue>
    </source>
</reference>
<accession>A0ABD2ZZG6</accession>
<keyword evidence="2" id="KW-1185">Reference proteome</keyword>
<gene>
    <name evidence="1" type="ORF">ACH5RR_013242</name>
</gene>
<name>A0ABD2ZZG6_9GENT</name>
<organism evidence="1 2">
    <name type="scientific">Cinchona calisaya</name>
    <dbReference type="NCBI Taxonomy" id="153742"/>
    <lineage>
        <taxon>Eukaryota</taxon>
        <taxon>Viridiplantae</taxon>
        <taxon>Streptophyta</taxon>
        <taxon>Embryophyta</taxon>
        <taxon>Tracheophyta</taxon>
        <taxon>Spermatophyta</taxon>
        <taxon>Magnoliopsida</taxon>
        <taxon>eudicotyledons</taxon>
        <taxon>Gunneridae</taxon>
        <taxon>Pentapetalae</taxon>
        <taxon>asterids</taxon>
        <taxon>lamiids</taxon>
        <taxon>Gentianales</taxon>
        <taxon>Rubiaceae</taxon>
        <taxon>Cinchonoideae</taxon>
        <taxon>Cinchoneae</taxon>
        <taxon>Cinchona</taxon>
    </lineage>
</organism>
<dbReference type="Proteomes" id="UP001630127">
    <property type="component" value="Unassembled WGS sequence"/>
</dbReference>
<proteinExistence type="predicted"/>
<protein>
    <recommendedName>
        <fullName evidence="3">Ribosomal protein S18</fullName>
    </recommendedName>
</protein>
<evidence type="ECO:0000313" key="1">
    <source>
        <dbReference type="EMBL" id="KAL3524870.1"/>
    </source>
</evidence>